<dbReference type="STRING" id="1079859.SAMN04515674_10181"/>
<evidence type="ECO:0000313" key="3">
    <source>
        <dbReference type="Proteomes" id="UP000199306"/>
    </source>
</evidence>
<reference evidence="2 3" key="1">
    <citation type="submission" date="2016-10" db="EMBL/GenBank/DDBJ databases">
        <authorList>
            <person name="de Groot N.N."/>
        </authorList>
    </citation>
    <scope>NUCLEOTIDE SEQUENCE [LARGE SCALE GENOMIC DNA]</scope>
    <source>
        <strain evidence="3">E92,LMG 26720,CCM 7988</strain>
    </source>
</reference>
<evidence type="ECO:0000313" key="2">
    <source>
        <dbReference type="EMBL" id="SFP03521.1"/>
    </source>
</evidence>
<keyword evidence="1" id="KW-1133">Transmembrane helix</keyword>
<accession>A0A1I5M3A9</accession>
<keyword evidence="1" id="KW-0472">Membrane</keyword>
<keyword evidence="1" id="KW-0812">Transmembrane</keyword>
<dbReference type="Proteomes" id="UP000199306">
    <property type="component" value="Unassembled WGS sequence"/>
</dbReference>
<sequence>MVLSDLTLLIKKVIVGILLVVIPFAILWTGIHLITKVLTPEISAHSGVQINSKK</sequence>
<protein>
    <submittedName>
        <fullName evidence="2">Uncharacterized protein</fullName>
    </submittedName>
</protein>
<feature type="transmembrane region" description="Helical" evidence="1">
    <location>
        <begin position="13"/>
        <end position="34"/>
    </location>
</feature>
<name>A0A1I5M3A9_9BACT</name>
<keyword evidence="3" id="KW-1185">Reference proteome</keyword>
<dbReference type="RefSeq" id="WP_177219261.1">
    <property type="nucleotide sequence ID" value="NZ_FOXH01000001.1"/>
</dbReference>
<evidence type="ECO:0000256" key="1">
    <source>
        <dbReference type="SAM" id="Phobius"/>
    </source>
</evidence>
<proteinExistence type="predicted"/>
<dbReference type="EMBL" id="FOXH01000001">
    <property type="protein sequence ID" value="SFP03521.1"/>
    <property type="molecule type" value="Genomic_DNA"/>
</dbReference>
<gene>
    <name evidence="2" type="ORF">SAMN04515674_10181</name>
</gene>
<dbReference type="AlphaFoldDB" id="A0A1I5M3A9"/>
<organism evidence="2 3">
    <name type="scientific">Pseudarcicella hirudinis</name>
    <dbReference type="NCBI Taxonomy" id="1079859"/>
    <lineage>
        <taxon>Bacteria</taxon>
        <taxon>Pseudomonadati</taxon>
        <taxon>Bacteroidota</taxon>
        <taxon>Cytophagia</taxon>
        <taxon>Cytophagales</taxon>
        <taxon>Flectobacillaceae</taxon>
        <taxon>Pseudarcicella</taxon>
    </lineage>
</organism>